<reference evidence="6" key="1">
    <citation type="submission" date="2025-08" db="UniProtKB">
        <authorList>
            <consortium name="Ensembl"/>
        </authorList>
    </citation>
    <scope>IDENTIFICATION</scope>
</reference>
<comment type="similarity">
    <text evidence="1">Belongs to the TRAFAC class TrmE-Era-EngA-EngB-Septin-like GTPase superfamily. AIG1/Toc34/Toc159-like paraseptin GTPase family. IAN subfamily.</text>
</comment>
<feature type="transmembrane region" description="Helical" evidence="4">
    <location>
        <begin position="297"/>
        <end position="316"/>
    </location>
</feature>
<dbReference type="InterPro" id="IPR045058">
    <property type="entry name" value="GIMA/IAN/Toc"/>
</dbReference>
<proteinExistence type="inferred from homology"/>
<protein>
    <recommendedName>
        <fullName evidence="5">AIG1-type G domain-containing protein</fullName>
    </recommendedName>
</protein>
<dbReference type="FunFam" id="3.40.50.300:FF:000366">
    <property type="entry name" value="GTPase, IMAP family member 2"/>
    <property type="match status" value="1"/>
</dbReference>
<dbReference type="InterPro" id="IPR027417">
    <property type="entry name" value="P-loop_NTPase"/>
</dbReference>
<dbReference type="PANTHER" id="PTHR10903:SF62">
    <property type="entry name" value="GTPASE IMAP FAMILY MEMBER 4-LIKE-RELATED"/>
    <property type="match status" value="1"/>
</dbReference>
<dbReference type="GO" id="GO:0005525">
    <property type="term" value="F:GTP binding"/>
    <property type="evidence" value="ECO:0007669"/>
    <property type="project" value="UniProtKB-KW"/>
</dbReference>
<evidence type="ECO:0000313" key="6">
    <source>
        <dbReference type="Ensembl" id="ENSLBEP00000020398.1"/>
    </source>
</evidence>
<evidence type="ECO:0000256" key="4">
    <source>
        <dbReference type="SAM" id="Phobius"/>
    </source>
</evidence>
<keyword evidence="4" id="KW-0812">Transmembrane</keyword>
<dbReference type="Pfam" id="PF04548">
    <property type="entry name" value="AIG1"/>
    <property type="match status" value="1"/>
</dbReference>
<dbReference type="AlphaFoldDB" id="A0A3Q3FN33"/>
<evidence type="ECO:0000256" key="2">
    <source>
        <dbReference type="ARBA" id="ARBA00022741"/>
    </source>
</evidence>
<dbReference type="GeneTree" id="ENSGT01150000286992"/>
<dbReference type="STRING" id="56723.ENSLBEP00000020398"/>
<dbReference type="Ensembl" id="ENSLBET00000021511.1">
    <property type="protein sequence ID" value="ENSLBEP00000020398.1"/>
    <property type="gene ID" value="ENSLBEG00000015683.1"/>
</dbReference>
<dbReference type="Proteomes" id="UP000261660">
    <property type="component" value="Unplaced"/>
</dbReference>
<keyword evidence="3" id="KW-0342">GTP-binding</keyword>
<keyword evidence="2" id="KW-0547">Nucleotide-binding</keyword>
<dbReference type="PANTHER" id="PTHR10903">
    <property type="entry name" value="GTPASE, IMAP FAMILY MEMBER-RELATED"/>
    <property type="match status" value="1"/>
</dbReference>
<organism evidence="6 7">
    <name type="scientific">Labrus bergylta</name>
    <name type="common">ballan wrasse</name>
    <dbReference type="NCBI Taxonomy" id="56723"/>
    <lineage>
        <taxon>Eukaryota</taxon>
        <taxon>Metazoa</taxon>
        <taxon>Chordata</taxon>
        <taxon>Craniata</taxon>
        <taxon>Vertebrata</taxon>
        <taxon>Euteleostomi</taxon>
        <taxon>Actinopterygii</taxon>
        <taxon>Neopterygii</taxon>
        <taxon>Teleostei</taxon>
        <taxon>Neoteleostei</taxon>
        <taxon>Acanthomorphata</taxon>
        <taxon>Eupercaria</taxon>
        <taxon>Labriformes</taxon>
        <taxon>Labridae</taxon>
        <taxon>Labrus</taxon>
    </lineage>
</organism>
<keyword evidence="7" id="KW-1185">Reference proteome</keyword>
<evidence type="ECO:0000313" key="7">
    <source>
        <dbReference type="Proteomes" id="UP000261660"/>
    </source>
</evidence>
<evidence type="ECO:0000259" key="5">
    <source>
        <dbReference type="PROSITE" id="PS51720"/>
    </source>
</evidence>
<sequence length="392" mass="43064">MLLTHIGPNHTHAQTGSCGHALVERCQSGCYKLLSRLGFGALLKGTSAVLGKCPGSRRLVILGKTGSGKSSLVNTIFREDICKINHTSKSETSECKAATKCVNGKSLTLIDTPGFFDTNMSENGLKPEMVKCIVESAPGPHAFLIVFKVEKFTEHEQAVTTKITEHFSEEALKFATVVFTHGDQLQEGQTIKDFVREDQKLSDLVKKCGGRCHVIDNKYWKEKPKDEYRSNQFQVEEILKTVEKTIKDNKDGYYTNEMLQEVENKIQDEMEPIRKSSKNMSEEEIREKAKLNVFKKLLILMTGTGVGIVLGAYFGVKIMIKLVLKILKGLKDMTNSCLGISKLAGGDKSAEGEVETLVAAGAAAGTAARTIPAAFKALAVTAAVWQEVWQEV</sequence>
<dbReference type="PROSITE" id="PS51720">
    <property type="entry name" value="G_AIG1"/>
    <property type="match status" value="1"/>
</dbReference>
<accession>A0A3Q3FN33</accession>
<evidence type="ECO:0000256" key="3">
    <source>
        <dbReference type="ARBA" id="ARBA00023134"/>
    </source>
</evidence>
<dbReference type="Gene3D" id="3.40.50.300">
    <property type="entry name" value="P-loop containing nucleotide triphosphate hydrolases"/>
    <property type="match status" value="1"/>
</dbReference>
<dbReference type="SUPFAM" id="SSF52540">
    <property type="entry name" value="P-loop containing nucleoside triphosphate hydrolases"/>
    <property type="match status" value="1"/>
</dbReference>
<name>A0A3Q3FN33_9LABR</name>
<keyword evidence="4" id="KW-1133">Transmembrane helix</keyword>
<dbReference type="InParanoid" id="A0A3Q3FN33"/>
<feature type="domain" description="AIG1-type G" evidence="5">
    <location>
        <begin position="54"/>
        <end position="263"/>
    </location>
</feature>
<keyword evidence="4" id="KW-0472">Membrane</keyword>
<reference evidence="6" key="2">
    <citation type="submission" date="2025-09" db="UniProtKB">
        <authorList>
            <consortium name="Ensembl"/>
        </authorList>
    </citation>
    <scope>IDENTIFICATION</scope>
</reference>
<evidence type="ECO:0000256" key="1">
    <source>
        <dbReference type="ARBA" id="ARBA00008535"/>
    </source>
</evidence>
<dbReference type="InterPro" id="IPR006703">
    <property type="entry name" value="G_AIG1"/>
</dbReference>